<dbReference type="EMBL" id="QBLH01003666">
    <property type="protein sequence ID" value="TGZ36881.1"/>
    <property type="molecule type" value="Genomic_DNA"/>
</dbReference>
<evidence type="ECO:0000313" key="5">
    <source>
        <dbReference type="EMBL" id="TGZ36881.1"/>
    </source>
</evidence>
<dbReference type="SUPFAM" id="SSF52540">
    <property type="entry name" value="P-loop containing nucleoside triphosphate hydrolases"/>
    <property type="match status" value="1"/>
</dbReference>
<evidence type="ECO:0000256" key="3">
    <source>
        <dbReference type="ARBA" id="ARBA00022840"/>
    </source>
</evidence>
<gene>
    <name evidence="5" type="ORF">DBV15_06162</name>
</gene>
<keyword evidence="1" id="KW-0547">Nucleotide-binding</keyword>
<evidence type="ECO:0000313" key="6">
    <source>
        <dbReference type="Proteomes" id="UP000310200"/>
    </source>
</evidence>
<name>A0A4S2JKX3_9HYME</name>
<dbReference type="InterPro" id="IPR027417">
    <property type="entry name" value="P-loop_NTPase"/>
</dbReference>
<dbReference type="Pfam" id="PF03266">
    <property type="entry name" value="NTPase_1"/>
    <property type="match status" value="1"/>
</dbReference>
<keyword evidence="2" id="KW-0378">Hydrolase</keyword>
<comment type="caution">
    <text evidence="5">The sequence shown here is derived from an EMBL/GenBank/DDBJ whole genome shotgun (WGS) entry which is preliminary data.</text>
</comment>
<dbReference type="SMART" id="SM00382">
    <property type="entry name" value="AAA"/>
    <property type="match status" value="1"/>
</dbReference>
<dbReference type="GO" id="GO:0005524">
    <property type="term" value="F:ATP binding"/>
    <property type="evidence" value="ECO:0007669"/>
    <property type="project" value="UniProtKB-KW"/>
</dbReference>
<dbReference type="Proteomes" id="UP000310200">
    <property type="component" value="Unassembled WGS sequence"/>
</dbReference>
<keyword evidence="6" id="KW-1185">Reference proteome</keyword>
<dbReference type="InterPro" id="IPR003593">
    <property type="entry name" value="AAA+_ATPase"/>
</dbReference>
<reference evidence="5 6" key="1">
    <citation type="journal article" date="2019" name="Philos. Trans. R. Soc. Lond., B, Biol. Sci.">
        <title>Ant behaviour and brain gene expression of defending hosts depend on the ecological success of the intruding social parasite.</title>
        <authorList>
            <person name="Kaur R."/>
            <person name="Stoldt M."/>
            <person name="Jongepier E."/>
            <person name="Feldmeyer B."/>
            <person name="Menzel F."/>
            <person name="Bornberg-Bauer E."/>
            <person name="Foitzik S."/>
        </authorList>
    </citation>
    <scope>NUCLEOTIDE SEQUENCE [LARGE SCALE GENOMIC DNA]</scope>
    <source>
        <tissue evidence="5">Whole body</tissue>
    </source>
</reference>
<keyword evidence="3" id="KW-0067">ATP-binding</keyword>
<dbReference type="Gene3D" id="3.40.50.300">
    <property type="entry name" value="P-loop containing nucleotide triphosphate hydrolases"/>
    <property type="match status" value="1"/>
</dbReference>
<dbReference type="PANTHER" id="PTHR43146:SF1">
    <property type="entry name" value="CANCER-RELATED NUCLEOSIDE-TRIPHOSPHATASE"/>
    <property type="match status" value="1"/>
</dbReference>
<accession>A0A4S2JKX3</accession>
<dbReference type="InterPro" id="IPR004948">
    <property type="entry name" value="Nuc-triphosphatase_THEP1"/>
</dbReference>
<evidence type="ECO:0000256" key="1">
    <source>
        <dbReference type="ARBA" id="ARBA00022741"/>
    </source>
</evidence>
<sequence length="197" mass="21981">METGGASRPLHILLTGPPGIGKTTVCKKIASTLEKKGSGFDGFYTEEVRDRNGSRIGFDIVEVKDPGRRLSLARLKSLTEAQKASKYQVGNYRVFLDNFEAVALPILDLDTDVLLVDEIGKMELFSKEFKKKVTDIFFGSSKKAFVIGTIPQIHKVPQQHAALFEKLHADKRIKILNVTHGNRNNLPEEITRYLLVA</sequence>
<dbReference type="AlphaFoldDB" id="A0A4S2JKX3"/>
<organism evidence="5 6">
    <name type="scientific">Temnothorax longispinosus</name>
    <dbReference type="NCBI Taxonomy" id="300112"/>
    <lineage>
        <taxon>Eukaryota</taxon>
        <taxon>Metazoa</taxon>
        <taxon>Ecdysozoa</taxon>
        <taxon>Arthropoda</taxon>
        <taxon>Hexapoda</taxon>
        <taxon>Insecta</taxon>
        <taxon>Pterygota</taxon>
        <taxon>Neoptera</taxon>
        <taxon>Endopterygota</taxon>
        <taxon>Hymenoptera</taxon>
        <taxon>Apocrita</taxon>
        <taxon>Aculeata</taxon>
        <taxon>Formicoidea</taxon>
        <taxon>Formicidae</taxon>
        <taxon>Myrmicinae</taxon>
        <taxon>Temnothorax</taxon>
    </lineage>
</organism>
<protein>
    <submittedName>
        <fullName evidence="5">Cancer-related nucleoside-triphosphatase-like protein</fullName>
    </submittedName>
</protein>
<dbReference type="GO" id="GO:0017111">
    <property type="term" value="F:ribonucleoside triphosphate phosphatase activity"/>
    <property type="evidence" value="ECO:0007669"/>
    <property type="project" value="InterPro"/>
</dbReference>
<evidence type="ECO:0000259" key="4">
    <source>
        <dbReference type="SMART" id="SM00382"/>
    </source>
</evidence>
<feature type="domain" description="AAA+ ATPase" evidence="4">
    <location>
        <begin position="8"/>
        <end position="179"/>
    </location>
</feature>
<dbReference type="STRING" id="300112.A0A4S2JKX3"/>
<dbReference type="PANTHER" id="PTHR43146">
    <property type="entry name" value="CANCER-RELATED NUCLEOSIDE-TRIPHOSPHATASE"/>
    <property type="match status" value="1"/>
</dbReference>
<proteinExistence type="predicted"/>
<evidence type="ECO:0000256" key="2">
    <source>
        <dbReference type="ARBA" id="ARBA00022801"/>
    </source>
</evidence>